<dbReference type="EMBL" id="JAASRO010000001">
    <property type="protein sequence ID" value="NIK59394.1"/>
    <property type="molecule type" value="Genomic_DNA"/>
</dbReference>
<comment type="caution">
    <text evidence="1">The sequence shown here is derived from an EMBL/GenBank/DDBJ whole genome shotgun (WGS) entry which is preliminary data.</text>
</comment>
<gene>
    <name evidence="1" type="ORF">BJY22_005111</name>
</gene>
<accession>A0A7X5VDU6</accession>
<dbReference type="InterPro" id="IPR045436">
    <property type="entry name" value="DUF6507"/>
</dbReference>
<organism evidence="1 2">
    <name type="scientific">Kribbella shirazensis</name>
    <dbReference type="NCBI Taxonomy" id="1105143"/>
    <lineage>
        <taxon>Bacteria</taxon>
        <taxon>Bacillati</taxon>
        <taxon>Actinomycetota</taxon>
        <taxon>Actinomycetes</taxon>
        <taxon>Propionibacteriales</taxon>
        <taxon>Kribbellaceae</taxon>
        <taxon>Kribbella</taxon>
    </lineage>
</organism>
<proteinExistence type="predicted"/>
<dbReference type="RefSeq" id="WP_167211102.1">
    <property type="nucleotide sequence ID" value="NZ_JAASRO010000001.1"/>
</dbReference>
<dbReference type="Pfam" id="PF20117">
    <property type="entry name" value="DUF6507"/>
    <property type="match status" value="1"/>
</dbReference>
<dbReference type="AlphaFoldDB" id="A0A7X5VDU6"/>
<dbReference type="Proteomes" id="UP000555407">
    <property type="component" value="Unassembled WGS sequence"/>
</dbReference>
<reference evidence="1 2" key="1">
    <citation type="submission" date="2020-03" db="EMBL/GenBank/DDBJ databases">
        <title>Sequencing the genomes of 1000 actinobacteria strains.</title>
        <authorList>
            <person name="Klenk H.-P."/>
        </authorList>
    </citation>
    <scope>NUCLEOTIDE SEQUENCE [LARGE SCALE GENOMIC DNA]</scope>
    <source>
        <strain evidence="1 2">DSM 45490</strain>
    </source>
</reference>
<name>A0A7X5VDU6_9ACTN</name>
<evidence type="ECO:0000313" key="2">
    <source>
        <dbReference type="Proteomes" id="UP000555407"/>
    </source>
</evidence>
<evidence type="ECO:0000313" key="1">
    <source>
        <dbReference type="EMBL" id="NIK59394.1"/>
    </source>
</evidence>
<sequence length="123" mass="12759">MDWDIDVDGVNQVLSATATAAEPFEALGISYGDSLGATIEGLNYDLFAVVAVAVAEYSEHWSPIVEAAATQVSASMYGTVNAVTAYMEGQETMAENAQRQASLGIVEIRGATVPDPNGGDTAV</sequence>
<keyword evidence="2" id="KW-1185">Reference proteome</keyword>
<protein>
    <submittedName>
        <fullName evidence="1">Uncharacterized protein</fullName>
    </submittedName>
</protein>